<dbReference type="PANTHER" id="PTHR45527:SF1">
    <property type="entry name" value="FATTY ACID SYNTHASE"/>
    <property type="match status" value="1"/>
</dbReference>
<dbReference type="Gene3D" id="3.30.559.10">
    <property type="entry name" value="Chloramphenicol acetyltransferase-like domain"/>
    <property type="match status" value="1"/>
</dbReference>
<evidence type="ECO:0000256" key="1">
    <source>
        <dbReference type="ARBA" id="ARBA00001957"/>
    </source>
</evidence>
<dbReference type="NCBIfam" id="TIGR01733">
    <property type="entry name" value="AA-adenyl-dom"/>
    <property type="match status" value="1"/>
</dbReference>
<comment type="caution">
    <text evidence="9">The sequence shown here is derived from an EMBL/GenBank/DDBJ whole genome shotgun (WGS) entry which is preliminary data.</text>
</comment>
<dbReference type="Gene3D" id="1.10.1200.10">
    <property type="entry name" value="ACP-like"/>
    <property type="match status" value="1"/>
</dbReference>
<dbReference type="EMBL" id="JBHSED010000005">
    <property type="protein sequence ID" value="MFC4302940.1"/>
    <property type="molecule type" value="Genomic_DNA"/>
</dbReference>
<name>A0ABV8S7F1_9BACL</name>
<organism evidence="9 10">
    <name type="scientific">Cohnella boryungensis</name>
    <dbReference type="NCBI Taxonomy" id="768479"/>
    <lineage>
        <taxon>Bacteria</taxon>
        <taxon>Bacillati</taxon>
        <taxon>Bacillota</taxon>
        <taxon>Bacilli</taxon>
        <taxon>Bacillales</taxon>
        <taxon>Paenibacillaceae</taxon>
        <taxon>Cohnella</taxon>
    </lineage>
</organism>
<dbReference type="InterPro" id="IPR020845">
    <property type="entry name" value="AMP-binding_CS"/>
</dbReference>
<protein>
    <submittedName>
        <fullName evidence="9">Non-ribosomal peptide synthetase</fullName>
    </submittedName>
</protein>
<dbReference type="InterPro" id="IPR023213">
    <property type="entry name" value="CAT-like_dom_sf"/>
</dbReference>
<dbReference type="InterPro" id="IPR006162">
    <property type="entry name" value="Ppantetheine_attach_site"/>
</dbReference>
<dbReference type="Pfam" id="PF13193">
    <property type="entry name" value="AMP-binding_C"/>
    <property type="match status" value="1"/>
</dbReference>
<evidence type="ECO:0000256" key="5">
    <source>
        <dbReference type="ARBA" id="ARBA00022737"/>
    </source>
</evidence>
<dbReference type="SUPFAM" id="SSF52777">
    <property type="entry name" value="CoA-dependent acyltransferases"/>
    <property type="match status" value="3"/>
</dbReference>
<dbReference type="Pfam" id="PF00501">
    <property type="entry name" value="AMP-binding"/>
    <property type="match status" value="1"/>
</dbReference>
<dbReference type="InterPro" id="IPR042099">
    <property type="entry name" value="ANL_N_sf"/>
</dbReference>
<evidence type="ECO:0000256" key="7">
    <source>
        <dbReference type="ARBA" id="ARBA00023268"/>
    </source>
</evidence>
<dbReference type="Gene3D" id="3.30.300.30">
    <property type="match status" value="1"/>
</dbReference>
<dbReference type="PROSITE" id="PS00012">
    <property type="entry name" value="PHOSPHOPANTETHEINE"/>
    <property type="match status" value="1"/>
</dbReference>
<dbReference type="RefSeq" id="WP_204603201.1">
    <property type="nucleotide sequence ID" value="NZ_JBHSED010000005.1"/>
</dbReference>
<dbReference type="InterPro" id="IPR010071">
    <property type="entry name" value="AA_adenyl_dom"/>
</dbReference>
<dbReference type="PROSITE" id="PS50075">
    <property type="entry name" value="CARRIER"/>
    <property type="match status" value="1"/>
</dbReference>
<dbReference type="Pfam" id="PF00550">
    <property type="entry name" value="PP-binding"/>
    <property type="match status" value="1"/>
</dbReference>
<reference evidence="10" key="1">
    <citation type="journal article" date="2019" name="Int. J. Syst. Evol. Microbiol.">
        <title>The Global Catalogue of Microorganisms (GCM) 10K type strain sequencing project: providing services to taxonomists for standard genome sequencing and annotation.</title>
        <authorList>
            <consortium name="The Broad Institute Genomics Platform"/>
            <consortium name="The Broad Institute Genome Sequencing Center for Infectious Disease"/>
            <person name="Wu L."/>
            <person name="Ma J."/>
        </authorList>
    </citation>
    <scope>NUCLEOTIDE SEQUENCE [LARGE SCALE GENOMIC DNA]</scope>
    <source>
        <strain evidence="10">CGMCC 4.1641</strain>
    </source>
</reference>
<evidence type="ECO:0000256" key="2">
    <source>
        <dbReference type="ARBA" id="ARBA00006432"/>
    </source>
</evidence>
<dbReference type="PANTHER" id="PTHR45527">
    <property type="entry name" value="NONRIBOSOMAL PEPTIDE SYNTHETASE"/>
    <property type="match status" value="1"/>
</dbReference>
<dbReference type="InterPro" id="IPR001242">
    <property type="entry name" value="Condensation_dom"/>
</dbReference>
<dbReference type="Proteomes" id="UP001595755">
    <property type="component" value="Unassembled WGS sequence"/>
</dbReference>
<gene>
    <name evidence="9" type="ORF">ACFO1S_05710</name>
</gene>
<evidence type="ECO:0000256" key="4">
    <source>
        <dbReference type="ARBA" id="ARBA00022553"/>
    </source>
</evidence>
<dbReference type="InterPro" id="IPR009081">
    <property type="entry name" value="PP-bd_ACP"/>
</dbReference>
<sequence length="1292" mass="144019">MTPRNLMERSFERQADTYWSNVMRGWGGEPPLQPDGYGKSGDKRQVEIRVPERLVAKMDKYCGGREDLRMIFYLATWATVLLAFTQSESKLAIAVPAGLGGSTSDNDTDVVPIAFERPQMQSSFKELLAYLLATFKTHPKYIANWLARTDALPIGYERFRFYYPDKQGREMKTTFVQTNEILMECRIAAEDTGQWSLVIAYDSGQYSKHLAETVAESCLAVLEQAVEQPDRRLADLELRSRAETARQAEWNDTSAEFASNETIHSMFKLVAKAGPDAVAVSCGEENISYGELDARADDLAALLREEGIREGDRVAVMLERSSAWIVSFLAVLKSGGVYIPVDPSYPASRIRYMLGDSEASALLLQEENEASREFEGKRLIYEELSSLRGQSKNVIPDFPRRGPDDLAYVLYTSGSTGTPKGVMVEHRGVLNLRHYFKTAFRINESDRVLQFASASFDASIWEISMGLLTGAQLHIATPAIVGEPTRFEAWAAANGITVATLPPTYADKLEPERLGGLRLLITAGSESSRELLSRWGERVEYVNAYGPTETTVCASAWSGRPEAVEANALVPVGKPLPNTGIHVVNGHLQSLPSGVPGELVVSGTGLSRGYWGKEEMTEQKFVALPKDGTRAYRTGDLARWESDGNLTFLGRIDRQVKIRGYRIETEEVRHVLLCLSGVKDAAVTVKPDPQNEPALVAYYVTDKPDAEPSTAMRDQLANRLPAYMVPAFLIRLASIPLTSNGKPDVSALPEPRAWLAGQQELMAEHTPQGEIELALAVIWRSVLGVQRIGREDDFFLLGGHSMKAAKLAGEIYIAFGANMPMELIFRYSTLAAMAEWIQSEGTLNRMEAIPKAPVKAGYRLSPAQSRVFIAESVSTDNTLYVLPFVFRLEPAPDFAELEAAFRKLIERHEPLRTSFGWAGNEPIQSIAEHVDFSILRADGCGETPEQLAERLIEPFDLNKPPLIRVAWVEEKVGAVRLFLQLHHIIADGLSLGVLLRDLDAILSDKPLEPLRLQYKDYCEWLNEREIDAKNERFWSSRFADYQGTADLPIDYPRPTVRRPDGDTLAIQWDKQLTASVRELANACQATLHMTMLAAYYTLLSKLTGSEDGVVGSLHAGRNHPDVAGMAGMFVHTLAHRNRAEGSLTFREFVNQVKLRVLEDYEHSDYPFELLARKQTARNASRNPLFDTMFVLQNLESAPTAIGGSQWIPIILKEKLSRFDLVFQAWENEEGMLLWVTYANSLFRPETASAIADDYRRLLALLAERPDTLLSEVGLAVEFRPITAAGLSFDFQF</sequence>
<keyword evidence="10" id="KW-1185">Reference proteome</keyword>
<evidence type="ECO:0000313" key="10">
    <source>
        <dbReference type="Proteomes" id="UP001595755"/>
    </source>
</evidence>
<keyword evidence="4" id="KW-0597">Phosphoprotein</keyword>
<dbReference type="PRINTS" id="PR00154">
    <property type="entry name" value="AMPBINDING"/>
</dbReference>
<accession>A0ABV8S7F1</accession>
<keyword evidence="7" id="KW-0511">Multifunctional enzyme</keyword>
<keyword evidence="3" id="KW-0596">Phosphopantetheine</keyword>
<dbReference type="SUPFAM" id="SSF56801">
    <property type="entry name" value="Acetyl-CoA synthetase-like"/>
    <property type="match status" value="1"/>
</dbReference>
<dbReference type="InterPro" id="IPR025110">
    <property type="entry name" value="AMP-bd_C"/>
</dbReference>
<comment type="similarity">
    <text evidence="2">Belongs to the ATP-dependent AMP-binding enzyme family.</text>
</comment>
<dbReference type="CDD" id="cd19531">
    <property type="entry name" value="LCL_NRPS-like"/>
    <property type="match status" value="1"/>
</dbReference>
<dbReference type="InterPro" id="IPR045851">
    <property type="entry name" value="AMP-bd_C_sf"/>
</dbReference>
<keyword evidence="6" id="KW-0045">Antibiotic biosynthesis</keyword>
<dbReference type="InterPro" id="IPR020459">
    <property type="entry name" value="AMP-binding"/>
</dbReference>
<dbReference type="Gene3D" id="3.30.559.30">
    <property type="entry name" value="Nonribosomal peptide synthetase, condensation domain"/>
    <property type="match status" value="2"/>
</dbReference>
<evidence type="ECO:0000259" key="8">
    <source>
        <dbReference type="PROSITE" id="PS50075"/>
    </source>
</evidence>
<comment type="cofactor">
    <cofactor evidence="1">
        <name>pantetheine 4'-phosphate</name>
        <dbReference type="ChEBI" id="CHEBI:47942"/>
    </cofactor>
</comment>
<dbReference type="CDD" id="cd05930">
    <property type="entry name" value="A_NRPS"/>
    <property type="match status" value="1"/>
</dbReference>
<dbReference type="PROSITE" id="PS00455">
    <property type="entry name" value="AMP_BINDING"/>
    <property type="match status" value="1"/>
</dbReference>
<proteinExistence type="inferred from homology"/>
<dbReference type="SUPFAM" id="SSF47336">
    <property type="entry name" value="ACP-like"/>
    <property type="match status" value="1"/>
</dbReference>
<dbReference type="InterPro" id="IPR000873">
    <property type="entry name" value="AMP-dep_synth/lig_dom"/>
</dbReference>
<keyword evidence="5" id="KW-0677">Repeat</keyword>
<dbReference type="Gene3D" id="3.40.50.12780">
    <property type="entry name" value="N-terminal domain of ligase-like"/>
    <property type="match status" value="1"/>
</dbReference>
<feature type="domain" description="Carrier" evidence="8">
    <location>
        <begin position="766"/>
        <end position="841"/>
    </location>
</feature>
<evidence type="ECO:0000256" key="3">
    <source>
        <dbReference type="ARBA" id="ARBA00022450"/>
    </source>
</evidence>
<dbReference type="Pfam" id="PF00668">
    <property type="entry name" value="Condensation"/>
    <property type="match status" value="1"/>
</dbReference>
<dbReference type="InterPro" id="IPR036736">
    <property type="entry name" value="ACP-like_sf"/>
</dbReference>
<evidence type="ECO:0000313" key="9">
    <source>
        <dbReference type="EMBL" id="MFC4302940.1"/>
    </source>
</evidence>
<evidence type="ECO:0000256" key="6">
    <source>
        <dbReference type="ARBA" id="ARBA00023194"/>
    </source>
</evidence>